<comment type="subcellular location">
    <subcellularLocation>
        <location evidence="1">Membrane</location>
        <topology evidence="1">Single-pass membrane protein</topology>
    </subcellularLocation>
</comment>
<sequence length="318" mass="33448">MMRMEMPHIQFLPLLLAPLAIAETVQDLWLFPTAPDYHSNITTGSTTKIRWQPQLEEVFSAYCSDCNTTNVDLWMTSTNVYRKLEGDKSRSSSHISYSSADSHPTAGINVKTTFSYNWTVDLSASDVNSSSAWTLRFLPSDVAWIGSSGQEVSSPKFNILAATTSASTSTSTSTSAATTTTTTTTSTSVPASTRGPSSSSGLSTGAQAGIGVGVAAGAIIIIGLAIFLWRRPSSIIPSHKTTDPNTAANFGPAPAYHSVSPAAPTDGSYAPRGPAKQNSASPFGAPVSELPGSDTQELDAGFADRQRQRPPPPAELGI</sequence>
<dbReference type="GO" id="GO:0016020">
    <property type="term" value="C:membrane"/>
    <property type="evidence" value="ECO:0007669"/>
    <property type="project" value="UniProtKB-SubCell"/>
</dbReference>
<dbReference type="PANTHER" id="PTHR15549:SF26">
    <property type="entry name" value="AXIAL BUDDING PATTERN PROTEIN 2-RELATED"/>
    <property type="match status" value="1"/>
</dbReference>
<dbReference type="Proteomes" id="UP000244073">
    <property type="component" value="Unassembled WGS sequence"/>
</dbReference>
<dbReference type="AlphaFoldDB" id="A0A2T5M5V3"/>
<keyword evidence="3 6" id="KW-1133">Transmembrane helix</keyword>
<reference evidence="8 9" key="1">
    <citation type="journal article" date="2018" name="Proc. Natl. Acad. Sci. U.S.A.">
        <title>Linking secondary metabolites to gene clusters through genome sequencing of six diverse Aspergillus species.</title>
        <authorList>
            <person name="Kaerboelling I."/>
            <person name="Vesth T.C."/>
            <person name="Frisvad J.C."/>
            <person name="Nybo J.L."/>
            <person name="Theobald S."/>
            <person name="Kuo A."/>
            <person name="Bowyer P."/>
            <person name="Matsuda Y."/>
            <person name="Mondo S."/>
            <person name="Lyhne E.K."/>
            <person name="Kogle M.E."/>
            <person name="Clum A."/>
            <person name="Lipzen A."/>
            <person name="Salamov A."/>
            <person name="Ngan C.Y."/>
            <person name="Daum C."/>
            <person name="Chiniquy J."/>
            <person name="Barry K."/>
            <person name="LaButti K."/>
            <person name="Haridas S."/>
            <person name="Simmons B.A."/>
            <person name="Magnuson J.K."/>
            <person name="Mortensen U.H."/>
            <person name="Larsen T.O."/>
            <person name="Grigoriev I.V."/>
            <person name="Baker S.E."/>
            <person name="Andersen M.R."/>
        </authorList>
    </citation>
    <scope>NUCLEOTIDE SEQUENCE [LARGE SCALE GENOMIC DNA]</scope>
    <source>
        <strain evidence="8 9">IBT 24754</strain>
    </source>
</reference>
<protein>
    <recommendedName>
        <fullName evidence="10">Mid2 domain-containing protein</fullName>
    </recommendedName>
</protein>
<evidence type="ECO:0000256" key="2">
    <source>
        <dbReference type="ARBA" id="ARBA00022692"/>
    </source>
</evidence>
<keyword evidence="7" id="KW-0732">Signal</keyword>
<comment type="caution">
    <text evidence="8">The sequence shown here is derived from an EMBL/GenBank/DDBJ whole genome shotgun (WGS) entry which is preliminary data.</text>
</comment>
<feature type="signal peptide" evidence="7">
    <location>
        <begin position="1"/>
        <end position="22"/>
    </location>
</feature>
<evidence type="ECO:0000256" key="3">
    <source>
        <dbReference type="ARBA" id="ARBA00022989"/>
    </source>
</evidence>
<feature type="transmembrane region" description="Helical" evidence="6">
    <location>
        <begin position="208"/>
        <end position="229"/>
    </location>
</feature>
<feature type="chain" id="PRO_5015619520" description="Mid2 domain-containing protein" evidence="7">
    <location>
        <begin position="23"/>
        <end position="318"/>
    </location>
</feature>
<dbReference type="PANTHER" id="PTHR15549">
    <property type="entry name" value="PAIRED IMMUNOGLOBULIN-LIKE TYPE 2 RECEPTOR"/>
    <property type="match status" value="1"/>
</dbReference>
<dbReference type="OrthoDB" id="4500576at2759"/>
<dbReference type="VEuPathDB" id="FungiDB:P175DRAFT_09987"/>
<dbReference type="GeneID" id="63818034"/>
<evidence type="ECO:0000313" key="9">
    <source>
        <dbReference type="Proteomes" id="UP000244073"/>
    </source>
</evidence>
<gene>
    <name evidence="8" type="ORF">P175DRAFT_09987</name>
</gene>
<organism evidence="8 9">
    <name type="scientific">Aspergillus ochraceoroseus IBT 24754</name>
    <dbReference type="NCBI Taxonomy" id="1392256"/>
    <lineage>
        <taxon>Eukaryota</taxon>
        <taxon>Fungi</taxon>
        <taxon>Dikarya</taxon>
        <taxon>Ascomycota</taxon>
        <taxon>Pezizomycotina</taxon>
        <taxon>Eurotiomycetes</taxon>
        <taxon>Eurotiomycetidae</taxon>
        <taxon>Eurotiales</taxon>
        <taxon>Aspergillaceae</taxon>
        <taxon>Aspergillus</taxon>
        <taxon>Aspergillus subgen. Nidulantes</taxon>
    </lineage>
</organism>
<name>A0A2T5M5V3_9EURO</name>
<evidence type="ECO:0000256" key="6">
    <source>
        <dbReference type="SAM" id="Phobius"/>
    </source>
</evidence>
<accession>A0A2T5M5V3</accession>
<keyword evidence="2 6" id="KW-0812">Transmembrane</keyword>
<evidence type="ECO:0000313" key="8">
    <source>
        <dbReference type="EMBL" id="PTU23910.1"/>
    </source>
</evidence>
<proteinExistence type="predicted"/>
<evidence type="ECO:0008006" key="10">
    <source>
        <dbReference type="Google" id="ProtNLM"/>
    </source>
</evidence>
<evidence type="ECO:0000256" key="7">
    <source>
        <dbReference type="SAM" id="SignalP"/>
    </source>
</evidence>
<feature type="compositionally biased region" description="Pro residues" evidence="5">
    <location>
        <begin position="309"/>
        <end position="318"/>
    </location>
</feature>
<evidence type="ECO:0000256" key="5">
    <source>
        <dbReference type="SAM" id="MobiDB-lite"/>
    </source>
</evidence>
<evidence type="ECO:0000256" key="4">
    <source>
        <dbReference type="ARBA" id="ARBA00023136"/>
    </source>
</evidence>
<keyword evidence="4 6" id="KW-0472">Membrane</keyword>
<dbReference type="InterPro" id="IPR051694">
    <property type="entry name" value="Immunoregulatory_rcpt-like"/>
</dbReference>
<dbReference type="GO" id="GO:0071944">
    <property type="term" value="C:cell periphery"/>
    <property type="evidence" value="ECO:0007669"/>
    <property type="project" value="UniProtKB-ARBA"/>
</dbReference>
<dbReference type="EMBL" id="MSFN02000001">
    <property type="protein sequence ID" value="PTU23910.1"/>
    <property type="molecule type" value="Genomic_DNA"/>
</dbReference>
<dbReference type="RefSeq" id="XP_040755302.1">
    <property type="nucleotide sequence ID" value="XM_040901149.1"/>
</dbReference>
<feature type="region of interest" description="Disordered" evidence="5">
    <location>
        <begin position="169"/>
        <end position="203"/>
    </location>
</feature>
<feature type="region of interest" description="Disordered" evidence="5">
    <location>
        <begin position="239"/>
        <end position="318"/>
    </location>
</feature>
<evidence type="ECO:0000256" key="1">
    <source>
        <dbReference type="ARBA" id="ARBA00004167"/>
    </source>
</evidence>